<dbReference type="Pfam" id="PF01156">
    <property type="entry name" value="IU_nuc_hydro"/>
    <property type="match status" value="1"/>
</dbReference>
<accession>A0AA44ZSP2</accession>
<dbReference type="SUPFAM" id="SSF53590">
    <property type="entry name" value="Nucleoside hydrolase"/>
    <property type="match status" value="1"/>
</dbReference>
<dbReference type="AlphaFoldDB" id="A0A852W888"/>
<sequence length="390" mass="41097">MNGPEDDLSAEQVREHREAMIALGRRLPQTTLADTATQLQTAELRAPAVGAPMVIDTDIGGDADDALALVAAARHSRELALVITADETGPDHRAPHPAGRGYGQRARFARYLLDVVGRGDIAVAAGATTGHTDYFCVEDLIPATVAPAPGGRDAVLAAVAELAGRCDGPIRWVGMAPLSNLAEVCDHLPEIAGRLQVTQMGGAIHYRRPERAEHNIRLDVDAARRVLAAVADGRLAKPRFVLSDTTFTDQIAVHATHPLHRRLAGRAESWAVLLEGHLQRWYRDHHDSTLQHDALTLSAALGLPFVRSATARIAMDDIGRWSIPDASDAGGAAGTGLRVSRSADYPAFMAWLEHALDPATPAAAGTVDLSGAGARAGAGVVSGAGVRRPA</sequence>
<dbReference type="EMBL" id="JACCCZ010000002">
    <property type="protein sequence ID" value="NYG05288.1"/>
    <property type="molecule type" value="Genomic_DNA"/>
</dbReference>
<dbReference type="GO" id="GO:0005829">
    <property type="term" value="C:cytosol"/>
    <property type="evidence" value="ECO:0007669"/>
    <property type="project" value="TreeGrafter"/>
</dbReference>
<dbReference type="EMBL" id="PHUJ01000001">
    <property type="protein sequence ID" value="PKB41420.1"/>
    <property type="molecule type" value="Genomic_DNA"/>
</dbReference>
<dbReference type="InterPro" id="IPR036452">
    <property type="entry name" value="Ribo_hydro-like"/>
</dbReference>
<feature type="domain" description="Inosine/uridine-preferring nucleoside hydrolase" evidence="3">
    <location>
        <begin position="54"/>
        <end position="314"/>
    </location>
</feature>
<evidence type="ECO:0000313" key="5">
    <source>
        <dbReference type="EMBL" id="PKB41420.1"/>
    </source>
</evidence>
<evidence type="ECO:0000256" key="2">
    <source>
        <dbReference type="ARBA" id="ARBA00023295"/>
    </source>
</evidence>
<evidence type="ECO:0000313" key="4">
    <source>
        <dbReference type="EMBL" id="NYG05288.1"/>
    </source>
</evidence>
<dbReference type="GO" id="GO:0008477">
    <property type="term" value="F:purine nucleosidase activity"/>
    <property type="evidence" value="ECO:0007669"/>
    <property type="project" value="TreeGrafter"/>
</dbReference>
<evidence type="ECO:0000313" key="6">
    <source>
        <dbReference type="Proteomes" id="UP000232453"/>
    </source>
</evidence>
<dbReference type="RefSeq" id="WP_100877230.1">
    <property type="nucleotide sequence ID" value="NZ_BAAAJZ010000009.1"/>
</dbReference>
<accession>A0A852W888</accession>
<protein>
    <submittedName>
        <fullName evidence="4">Inosine-uridine nucleoside N-ribohydrolase</fullName>
    </submittedName>
</protein>
<dbReference type="Proteomes" id="UP000549695">
    <property type="component" value="Unassembled WGS sequence"/>
</dbReference>
<dbReference type="Proteomes" id="UP000232453">
    <property type="component" value="Unassembled WGS sequence"/>
</dbReference>
<dbReference type="InterPro" id="IPR023186">
    <property type="entry name" value="IUNH"/>
</dbReference>
<organism evidence="4 7">
    <name type="scientific">Pseudonocardia alni</name>
    <name type="common">Amycolata alni</name>
    <dbReference type="NCBI Taxonomy" id="33907"/>
    <lineage>
        <taxon>Bacteria</taxon>
        <taxon>Bacillati</taxon>
        <taxon>Actinomycetota</taxon>
        <taxon>Actinomycetes</taxon>
        <taxon>Pseudonocardiales</taxon>
        <taxon>Pseudonocardiaceae</taxon>
        <taxon>Pseudonocardia</taxon>
    </lineage>
</organism>
<proteinExistence type="predicted"/>
<keyword evidence="1" id="KW-0378">Hydrolase</keyword>
<dbReference type="Gene3D" id="3.90.245.10">
    <property type="entry name" value="Ribonucleoside hydrolase-like"/>
    <property type="match status" value="1"/>
</dbReference>
<gene>
    <name evidence="5" type="ORF">ATL51_0088</name>
    <name evidence="4" type="ORF">HDA37_005642</name>
</gene>
<comment type="caution">
    <text evidence="4">The sequence shown here is derived from an EMBL/GenBank/DDBJ whole genome shotgun (WGS) entry which is preliminary data.</text>
</comment>
<dbReference type="InterPro" id="IPR001910">
    <property type="entry name" value="Inosine/uridine_hydrolase_dom"/>
</dbReference>
<keyword evidence="2" id="KW-0326">Glycosidase</keyword>
<evidence type="ECO:0000313" key="7">
    <source>
        <dbReference type="Proteomes" id="UP000549695"/>
    </source>
</evidence>
<reference evidence="4 7" key="1">
    <citation type="submission" date="2020-07" db="EMBL/GenBank/DDBJ databases">
        <title>Sequencing the genomes of 1000 actinobacteria strains.</title>
        <authorList>
            <person name="Klenk H.-P."/>
        </authorList>
    </citation>
    <scope>NUCLEOTIDE SEQUENCE [LARGE SCALE GENOMIC DNA]</scope>
    <source>
        <strain evidence="5 6">DSM 44104</strain>
        <strain evidence="4 7">DSM 44749</strain>
    </source>
</reference>
<evidence type="ECO:0000259" key="3">
    <source>
        <dbReference type="Pfam" id="PF01156"/>
    </source>
</evidence>
<name>A0A852W888_PSEA5</name>
<dbReference type="GeneID" id="98055204"/>
<dbReference type="PANTHER" id="PTHR12304">
    <property type="entry name" value="INOSINE-URIDINE PREFERRING NUCLEOSIDE HYDROLASE"/>
    <property type="match status" value="1"/>
</dbReference>
<dbReference type="GO" id="GO:0006152">
    <property type="term" value="P:purine nucleoside catabolic process"/>
    <property type="evidence" value="ECO:0007669"/>
    <property type="project" value="TreeGrafter"/>
</dbReference>
<keyword evidence="7" id="KW-1185">Reference proteome</keyword>
<dbReference type="PANTHER" id="PTHR12304:SF4">
    <property type="entry name" value="URIDINE NUCLEOSIDASE"/>
    <property type="match status" value="1"/>
</dbReference>
<evidence type="ECO:0000256" key="1">
    <source>
        <dbReference type="ARBA" id="ARBA00022801"/>
    </source>
</evidence>